<organism evidence="3 4">
    <name type="scientific">Polysphondylium violaceum</name>
    <dbReference type="NCBI Taxonomy" id="133409"/>
    <lineage>
        <taxon>Eukaryota</taxon>
        <taxon>Amoebozoa</taxon>
        <taxon>Evosea</taxon>
        <taxon>Eumycetozoa</taxon>
        <taxon>Dictyostelia</taxon>
        <taxon>Dictyosteliales</taxon>
        <taxon>Dictyosteliaceae</taxon>
        <taxon>Polysphondylium</taxon>
    </lineage>
</organism>
<evidence type="ECO:0000256" key="1">
    <source>
        <dbReference type="SAM" id="Coils"/>
    </source>
</evidence>
<name>A0A8J4Q5G0_9MYCE</name>
<dbReference type="AlphaFoldDB" id="A0A8J4Q5G0"/>
<sequence length="164" mass="19372">MNSNSYKKLKFGAITTEDIKNRLKDRCFEKLKESRKNAINRVRQAGDAASISSLKNQNDQEMQDIKRTIQNEYKKLRLELKRNNNIVATNNNSSNNSAEDDFDFGSDHDHDEEDYNDFDVDEMLIMDELDNYFSNLEQEELEDEMEAFEREAIEYYINQSKETN</sequence>
<feature type="coiled-coil region" evidence="1">
    <location>
        <begin position="51"/>
        <end position="86"/>
    </location>
</feature>
<comment type="caution">
    <text evidence="3">The sequence shown here is derived from an EMBL/GenBank/DDBJ whole genome shotgun (WGS) entry which is preliminary data.</text>
</comment>
<accession>A0A8J4Q5G0</accession>
<feature type="compositionally biased region" description="Low complexity" evidence="2">
    <location>
        <begin position="87"/>
        <end position="97"/>
    </location>
</feature>
<reference evidence="3" key="1">
    <citation type="submission" date="2020-01" db="EMBL/GenBank/DDBJ databases">
        <title>Development of genomics and gene disruption for Polysphondylium violaceum indicates a role for the polyketide synthase stlB in stalk morphogenesis.</title>
        <authorList>
            <person name="Narita B."/>
            <person name="Kawabe Y."/>
            <person name="Kin K."/>
            <person name="Saito T."/>
            <person name="Gibbs R."/>
            <person name="Kuspa A."/>
            <person name="Muzny D."/>
            <person name="Queller D."/>
            <person name="Richards S."/>
            <person name="Strassman J."/>
            <person name="Sucgang R."/>
            <person name="Worley K."/>
            <person name="Schaap P."/>
        </authorList>
    </citation>
    <scope>NUCLEOTIDE SEQUENCE</scope>
    <source>
        <strain evidence="3">QSvi11</strain>
    </source>
</reference>
<keyword evidence="1" id="KW-0175">Coiled coil</keyword>
<feature type="coiled-coil region" evidence="1">
    <location>
        <begin position="131"/>
        <end position="158"/>
    </location>
</feature>
<protein>
    <submittedName>
        <fullName evidence="3">Uncharacterized protein</fullName>
    </submittedName>
</protein>
<proteinExistence type="predicted"/>
<feature type="compositionally biased region" description="Acidic residues" evidence="2">
    <location>
        <begin position="98"/>
        <end position="113"/>
    </location>
</feature>
<evidence type="ECO:0000256" key="2">
    <source>
        <dbReference type="SAM" id="MobiDB-lite"/>
    </source>
</evidence>
<evidence type="ECO:0000313" key="4">
    <source>
        <dbReference type="Proteomes" id="UP000695562"/>
    </source>
</evidence>
<dbReference type="Proteomes" id="UP000695562">
    <property type="component" value="Unassembled WGS sequence"/>
</dbReference>
<keyword evidence="4" id="KW-1185">Reference proteome</keyword>
<feature type="region of interest" description="Disordered" evidence="2">
    <location>
        <begin position="87"/>
        <end position="113"/>
    </location>
</feature>
<evidence type="ECO:0000313" key="3">
    <source>
        <dbReference type="EMBL" id="KAF2078669.1"/>
    </source>
</evidence>
<dbReference type="EMBL" id="AJWJ01000001">
    <property type="protein sequence ID" value="KAF2078669.1"/>
    <property type="molecule type" value="Genomic_DNA"/>
</dbReference>
<gene>
    <name evidence="3" type="ORF">CYY_000040</name>
</gene>